<dbReference type="AlphaFoldDB" id="A0A0P1KKP7"/>
<dbReference type="SMART" id="SM00320">
    <property type="entry name" value="WD40"/>
    <property type="match status" value="10"/>
</dbReference>
<organism evidence="6 7">
    <name type="scientific">Lachancea quebecensis</name>
    <dbReference type="NCBI Taxonomy" id="1654605"/>
    <lineage>
        <taxon>Eukaryota</taxon>
        <taxon>Fungi</taxon>
        <taxon>Dikarya</taxon>
        <taxon>Ascomycota</taxon>
        <taxon>Saccharomycotina</taxon>
        <taxon>Saccharomycetes</taxon>
        <taxon>Saccharomycetales</taxon>
        <taxon>Saccharomycetaceae</taxon>
        <taxon>Lachancea</taxon>
    </lineage>
</organism>
<keyword evidence="2" id="KW-0677">Repeat</keyword>
<dbReference type="Pfam" id="PF25171">
    <property type="entry name" value="Beta-prop_WDR36-Utp21_1st"/>
    <property type="match status" value="1"/>
</dbReference>
<dbReference type="PROSITE" id="PS00678">
    <property type="entry name" value="WD_REPEATS_1"/>
    <property type="match status" value="1"/>
</dbReference>
<dbReference type="PROSITE" id="PS50082">
    <property type="entry name" value="WD_REPEATS_2"/>
    <property type="match status" value="1"/>
</dbReference>
<evidence type="ECO:0000256" key="1">
    <source>
        <dbReference type="ARBA" id="ARBA00022574"/>
    </source>
</evidence>
<dbReference type="SUPFAM" id="SSF50978">
    <property type="entry name" value="WD40 repeat-like"/>
    <property type="match status" value="1"/>
</dbReference>
<gene>
    <name evidence="6" type="ORF">LAQU0_S01e02058g</name>
</gene>
<dbReference type="Gene3D" id="2.130.10.10">
    <property type="entry name" value="YVTN repeat-like/Quinoprotein amine dehydrogenase"/>
    <property type="match status" value="2"/>
</dbReference>
<sequence length="939" mass="104012">MTESYKKRKFSTKEDGARPFTRSKVLSPFRVVGNVSNGVPFAVGTLGSTFYIVTSVGKTFQIYDANNLNLLFVSETETESIITCLAAHFQYVFVGFGNKIGVYRRGKLEHLLQLPETDATVTEICTFGEFLCVSANNNNVYVFKKAPEDKFATVFYTKFGISQLQGSEIVSVIHLPTYLNKIVVVTKSNILLYNVKSGKMLYVSDEFPHQITTAEPAPVLDILALGCASGEVILFNVKKARKIRTIKTPVRVSSLSFRTDGSAHLAVGASNGDLIFYDLDRRCRIHVLKSVHKENAGGVSRACFLNGQPIVVTSGNDNQLKEYVFDPSLSQGDAEVVVQPPRFLRSRGGHSKPPSSILFADNQSHFILSASSDRSLWGFSLRKDAQSQELSQRQHKKKDGGRLAGSTMKEKFSEVLAMAIENSRQGEWENVLTAHKDEKFARTWDLATKRVGRWTLNTIDDGLAKSVAISPCGNFGFVGSSNGGIGVYNLQSGLPRKKYRLHKKSVTGIAVDGMNRKMISCGLDGIVGFYDFSKSSFLGKLQLSAPITSMVYHRSSDLFALALDDFSIVVVDAVTQKVVRQLWGHSNRVSSFDFSPDGRWIVSTSLDSTIRTWDLPTGSCIDGVRLDNVATNIRFSPNADFLATTHVSGNGILIWTNRAQFRAFPARQIDEEEFAGISTSVSFGQNGASMLDGAFDAKELGDSNEVDFGHYASVDQVSRDLITLSVGPRNKLQTLLNLDVIRQRSKPAEPPKKPEKAPFFLQLTGEKVGDDTSVRENAALQDVSELEKQRDVQNKQAEAEDKLMKHKPVAANFESQFTKLLREGSLDKNYSQFLDQLTSLSPAAVDLEIRSLNSFEPFHEIIWFLEALTEGLLSNKNFELYEAFMSLLMKAHGDVIHANNRHEGLSEALSNWEKTHALKDRLDEIIKYCSSVANFVSTA</sequence>
<feature type="domain" description="WDR36/Utp21 N-terminal" evidence="5">
    <location>
        <begin position="52"/>
        <end position="326"/>
    </location>
</feature>
<dbReference type="InterPro" id="IPR019775">
    <property type="entry name" value="WD40_repeat_CS"/>
</dbReference>
<name>A0A0P1KKP7_9SACH</name>
<dbReference type="Proteomes" id="UP000236544">
    <property type="component" value="Unassembled WGS sequence"/>
</dbReference>
<evidence type="ECO:0000313" key="6">
    <source>
        <dbReference type="EMBL" id="CUS20235.1"/>
    </source>
</evidence>
<dbReference type="FunFam" id="2.130.10.10:FF:000410">
    <property type="entry name" value="U3 small nucleolar RNA-associated protein 21"/>
    <property type="match status" value="1"/>
</dbReference>
<dbReference type="Pfam" id="PF25168">
    <property type="entry name" value="Beta-prop_WDR36-Utp21_2nd"/>
    <property type="match status" value="1"/>
</dbReference>
<dbReference type="OrthoDB" id="10250769at2759"/>
<feature type="domain" description="WDR36/Utp21 C-terminal" evidence="4">
    <location>
        <begin position="715"/>
        <end position="936"/>
    </location>
</feature>
<dbReference type="PANTHER" id="PTHR22840:SF12">
    <property type="entry name" value="WD REPEAT-CONTAINING PROTEIN 36"/>
    <property type="match status" value="1"/>
</dbReference>
<evidence type="ECO:0000256" key="2">
    <source>
        <dbReference type="ARBA" id="ARBA00022737"/>
    </source>
</evidence>
<feature type="repeat" description="WD" evidence="3">
    <location>
        <begin position="582"/>
        <end position="623"/>
    </location>
</feature>
<dbReference type="InterPro" id="IPR011047">
    <property type="entry name" value="Quinoprotein_ADH-like_sf"/>
</dbReference>
<dbReference type="Pfam" id="PF04192">
    <property type="entry name" value="Utp21"/>
    <property type="match status" value="1"/>
</dbReference>
<dbReference type="GO" id="GO:0034388">
    <property type="term" value="C:Pwp2p-containing subcomplex of 90S preribosome"/>
    <property type="evidence" value="ECO:0007669"/>
    <property type="project" value="TreeGrafter"/>
</dbReference>
<keyword evidence="1 3" id="KW-0853">WD repeat</keyword>
<protein>
    <submittedName>
        <fullName evidence="6">LAQU0S01e02058g1_1</fullName>
    </submittedName>
</protein>
<dbReference type="PROSITE" id="PS50294">
    <property type="entry name" value="WD_REPEATS_REGION"/>
    <property type="match status" value="1"/>
</dbReference>
<dbReference type="EMBL" id="LN890560">
    <property type="protein sequence ID" value="CUS20235.1"/>
    <property type="molecule type" value="Genomic_DNA"/>
</dbReference>
<dbReference type="InterPro" id="IPR001680">
    <property type="entry name" value="WD40_rpt"/>
</dbReference>
<dbReference type="PANTHER" id="PTHR22840">
    <property type="entry name" value="WD REPEAT-CONTAINING PROTEIN 36"/>
    <property type="match status" value="1"/>
</dbReference>
<dbReference type="InterPro" id="IPR036322">
    <property type="entry name" value="WD40_repeat_dom_sf"/>
</dbReference>
<accession>A0A0P1KKP7</accession>
<dbReference type="InterPro" id="IPR015943">
    <property type="entry name" value="WD40/YVTN_repeat-like_dom_sf"/>
</dbReference>
<evidence type="ECO:0000256" key="3">
    <source>
        <dbReference type="PROSITE-ProRule" id="PRU00221"/>
    </source>
</evidence>
<dbReference type="CDD" id="cd00200">
    <property type="entry name" value="WD40"/>
    <property type="match status" value="1"/>
</dbReference>
<dbReference type="GO" id="GO:0006364">
    <property type="term" value="P:rRNA processing"/>
    <property type="evidence" value="ECO:0007669"/>
    <property type="project" value="InterPro"/>
</dbReference>
<proteinExistence type="predicted"/>
<keyword evidence="7" id="KW-1185">Reference proteome</keyword>
<evidence type="ECO:0000259" key="4">
    <source>
        <dbReference type="Pfam" id="PF04192"/>
    </source>
</evidence>
<dbReference type="SUPFAM" id="SSF50998">
    <property type="entry name" value="Quinoprotein alcohol dehydrogenase-like"/>
    <property type="match status" value="1"/>
</dbReference>
<evidence type="ECO:0000313" key="7">
    <source>
        <dbReference type="Proteomes" id="UP000236544"/>
    </source>
</evidence>
<dbReference type="GO" id="GO:0032040">
    <property type="term" value="C:small-subunit processome"/>
    <property type="evidence" value="ECO:0007669"/>
    <property type="project" value="InterPro"/>
</dbReference>
<dbReference type="InterPro" id="IPR059157">
    <property type="entry name" value="WDR36-Utp21_N"/>
</dbReference>
<dbReference type="InterPro" id="IPR007319">
    <property type="entry name" value="WDR36/Utp21_C"/>
</dbReference>
<reference evidence="7" key="1">
    <citation type="submission" date="2015-10" db="EMBL/GenBank/DDBJ databases">
        <authorList>
            <person name="Devillers H."/>
        </authorList>
    </citation>
    <scope>NUCLEOTIDE SEQUENCE [LARGE SCALE GENOMIC DNA]</scope>
</reference>
<evidence type="ECO:0000259" key="5">
    <source>
        <dbReference type="Pfam" id="PF25171"/>
    </source>
</evidence>
<dbReference type="FunFam" id="2.130.10.10:FF:000710">
    <property type="entry name" value="U3 snoRNP protein"/>
    <property type="match status" value="1"/>
</dbReference>